<accession>A0A365XWF8</accession>
<comment type="caution">
    <text evidence="3">The sequence shown here is derived from an EMBL/GenBank/DDBJ whole genome shotgun (WGS) entry which is preliminary data.</text>
</comment>
<name>A0A365XWF8_9BACT</name>
<feature type="domain" description="DUF7639" evidence="2">
    <location>
        <begin position="250"/>
        <end position="306"/>
    </location>
</feature>
<dbReference type="RefSeq" id="WP_113619443.1">
    <property type="nucleotide sequence ID" value="NZ_QFFJ01000002.1"/>
</dbReference>
<gene>
    <name evidence="3" type="ORF">DF182_30025</name>
</gene>
<feature type="domain" description="DUF7638" evidence="1">
    <location>
        <begin position="143"/>
        <end position="248"/>
    </location>
</feature>
<dbReference type="Pfam" id="PF24644">
    <property type="entry name" value="DUF7638"/>
    <property type="match status" value="2"/>
</dbReference>
<dbReference type="InterPro" id="IPR056055">
    <property type="entry name" value="DUF7638"/>
</dbReference>
<dbReference type="Pfam" id="PF24645">
    <property type="entry name" value="DUF7639"/>
    <property type="match status" value="1"/>
</dbReference>
<evidence type="ECO:0000259" key="2">
    <source>
        <dbReference type="Pfam" id="PF24645"/>
    </source>
</evidence>
<dbReference type="AlphaFoldDB" id="A0A365XWF8"/>
<proteinExistence type="predicted"/>
<dbReference type="Proteomes" id="UP000253410">
    <property type="component" value="Unassembled WGS sequence"/>
</dbReference>
<evidence type="ECO:0000259" key="1">
    <source>
        <dbReference type="Pfam" id="PF24644"/>
    </source>
</evidence>
<evidence type="ECO:0000313" key="4">
    <source>
        <dbReference type="Proteomes" id="UP000253410"/>
    </source>
</evidence>
<reference evidence="3 4" key="1">
    <citation type="submission" date="2018-05" db="EMBL/GenBank/DDBJ databases">
        <title>Chitinophaga sp. K3CV102501T nov., isolated from isolated from a monsoon evergreen broad-leaved forest soil.</title>
        <authorList>
            <person name="Lv Y."/>
        </authorList>
    </citation>
    <scope>NUCLEOTIDE SEQUENCE [LARGE SCALE GENOMIC DNA]</scope>
    <source>
        <strain evidence="3 4">GDMCC 1.1325</strain>
    </source>
</reference>
<protein>
    <submittedName>
        <fullName evidence="3">Uncharacterized protein</fullName>
    </submittedName>
</protein>
<sequence length="338" mass="38451">MKVSATRVYRTKIIEGLSVPAVIHNGSYFFTDLDIYEDGRVEYWEIEDFEHFKQKMREGWIVTVIPDGSSISIHGLGSWPVTAGSWLFNKKSFVSHAESLIRTLNPRMENIYTYRKKTLNGIGFVESGKGTVYKENKRGPYDLFPEKINGNSENLFYQTTDGYYLVRLVLYPDHTVCLERLETPIQLSMQEFESLVSQGILLSEIPLHAKVHIYGLGSFVAGEADYSVDIDDKLAEIRDTLRQMSGAPSSIALCKQAYEAYIADPTAANKTLLQQHYEAVPEHQRMYVGDMDTKDTAVRMIIYGEDEIKGWSHYQLALHQGLPLPSIDIPTMKKDDEV</sequence>
<feature type="domain" description="DUF7638" evidence="1">
    <location>
        <begin position="6"/>
        <end position="108"/>
    </location>
</feature>
<dbReference type="EMBL" id="QFFJ01000002">
    <property type="protein sequence ID" value="RBL90687.1"/>
    <property type="molecule type" value="Genomic_DNA"/>
</dbReference>
<dbReference type="OrthoDB" id="643483at2"/>
<keyword evidence="4" id="KW-1185">Reference proteome</keyword>
<organism evidence="3 4">
    <name type="scientific">Chitinophaga flava</name>
    <dbReference type="NCBI Taxonomy" id="2259036"/>
    <lineage>
        <taxon>Bacteria</taxon>
        <taxon>Pseudomonadati</taxon>
        <taxon>Bacteroidota</taxon>
        <taxon>Chitinophagia</taxon>
        <taxon>Chitinophagales</taxon>
        <taxon>Chitinophagaceae</taxon>
        <taxon>Chitinophaga</taxon>
    </lineage>
</organism>
<evidence type="ECO:0000313" key="3">
    <source>
        <dbReference type="EMBL" id="RBL90687.1"/>
    </source>
</evidence>
<dbReference type="InterPro" id="IPR056056">
    <property type="entry name" value="DUF7639"/>
</dbReference>